<dbReference type="AlphaFoldDB" id="A0A9N8EQY3"/>
<protein>
    <submittedName>
        <fullName evidence="2">Protein LEO1</fullName>
    </submittedName>
</protein>
<evidence type="ECO:0000313" key="2">
    <source>
        <dbReference type="EMBL" id="CAB9525602.1"/>
    </source>
</evidence>
<gene>
    <name evidence="2" type="ORF">SEMRO_1699_G292050.1</name>
</gene>
<feature type="compositionally biased region" description="Acidic residues" evidence="1">
    <location>
        <begin position="105"/>
        <end position="117"/>
    </location>
</feature>
<feature type="compositionally biased region" description="Acidic residues" evidence="1">
    <location>
        <begin position="479"/>
        <end position="490"/>
    </location>
</feature>
<feature type="compositionally biased region" description="Basic and acidic residues" evidence="1">
    <location>
        <begin position="24"/>
        <end position="38"/>
    </location>
</feature>
<feature type="compositionally biased region" description="Acidic residues" evidence="1">
    <location>
        <begin position="77"/>
        <end position="88"/>
    </location>
</feature>
<keyword evidence="3" id="KW-1185">Reference proteome</keyword>
<organism evidence="2 3">
    <name type="scientific">Seminavis robusta</name>
    <dbReference type="NCBI Taxonomy" id="568900"/>
    <lineage>
        <taxon>Eukaryota</taxon>
        <taxon>Sar</taxon>
        <taxon>Stramenopiles</taxon>
        <taxon>Ochrophyta</taxon>
        <taxon>Bacillariophyta</taxon>
        <taxon>Bacillariophyceae</taxon>
        <taxon>Bacillariophycidae</taxon>
        <taxon>Naviculales</taxon>
        <taxon>Naviculaceae</taxon>
        <taxon>Seminavis</taxon>
    </lineage>
</organism>
<feature type="region of interest" description="Disordered" evidence="1">
    <location>
        <begin position="1"/>
        <end position="144"/>
    </location>
</feature>
<feature type="compositionally biased region" description="Acidic residues" evidence="1">
    <location>
        <begin position="462"/>
        <end position="472"/>
    </location>
</feature>
<dbReference type="OrthoDB" id="20844at2759"/>
<dbReference type="Proteomes" id="UP001153069">
    <property type="component" value="Unassembled WGS sequence"/>
</dbReference>
<feature type="compositionally biased region" description="Basic and acidic residues" evidence="1">
    <location>
        <begin position="89"/>
        <end position="104"/>
    </location>
</feature>
<feature type="compositionally biased region" description="Acidic residues" evidence="1">
    <location>
        <begin position="421"/>
        <end position="441"/>
    </location>
</feature>
<feature type="region of interest" description="Disordered" evidence="1">
    <location>
        <begin position="283"/>
        <end position="303"/>
    </location>
</feature>
<proteinExistence type="predicted"/>
<feature type="compositionally biased region" description="Basic and acidic residues" evidence="1">
    <location>
        <begin position="57"/>
        <end position="76"/>
    </location>
</feature>
<feature type="compositionally biased region" description="Basic and acidic residues" evidence="1">
    <location>
        <begin position="356"/>
        <end position="380"/>
    </location>
</feature>
<evidence type="ECO:0000256" key="1">
    <source>
        <dbReference type="SAM" id="MobiDB-lite"/>
    </source>
</evidence>
<dbReference type="GO" id="GO:0016593">
    <property type="term" value="C:Cdc73/Paf1 complex"/>
    <property type="evidence" value="ECO:0007669"/>
    <property type="project" value="InterPro"/>
</dbReference>
<sequence length="513" mass="57804">MPSQEEEVIGDEDSSDEDDEEVKADDSKKEDSKKEEAKPPPANPFGDDSDDDSSDGGGEKKKQAEPEKKKEEKDPFAEEGESDDNDDDNEKKKKESEKKDKTNDSSDDDDDDIEEAEAERIGADDAQVDELSPKQPTAPKIDPRTMVVLEPTRPPEDTTLHVTKLPNLVGIQPDAFDPATYSARAEEEEYGHVLDMMRWRYKKDKDGQMMRDEQNGKLIRESNARLIQWEDGSYTLHVGKEALQVDSVDSSKKMGQMNVLTGRTATFAGLNGYLYLSQMATNREPNDEEEKEGDTNKPEKETPAGTVLECMGSVGSRMTARPSSLASEAHKSLTVAVRQRTMKRAKIAQVITQLDPEKEKEKKIQQKMQFEKEQARKKNYGDGYSSRARSNRPRMTSRYMEDDGDYDTIGLGSLKKRTMNSDEEDFDDYADEMDDDDEEEETFNRKRPKKRAGASNRKSLDSDDDDDDDDAAADGGKDDSDDDQEEDDEVITPVKSSKKRTHQAVFDDDDSDD</sequence>
<dbReference type="GO" id="GO:0032968">
    <property type="term" value="P:positive regulation of transcription elongation by RNA polymerase II"/>
    <property type="evidence" value="ECO:0007669"/>
    <property type="project" value="TreeGrafter"/>
</dbReference>
<feature type="region of interest" description="Disordered" evidence="1">
    <location>
        <begin position="356"/>
        <end position="513"/>
    </location>
</feature>
<evidence type="ECO:0000313" key="3">
    <source>
        <dbReference type="Proteomes" id="UP001153069"/>
    </source>
</evidence>
<dbReference type="GO" id="GO:1990269">
    <property type="term" value="F:RNA polymerase II C-terminal domain phosphoserine binding"/>
    <property type="evidence" value="ECO:0007669"/>
    <property type="project" value="TreeGrafter"/>
</dbReference>
<dbReference type="Pfam" id="PF04004">
    <property type="entry name" value="Leo1"/>
    <property type="match status" value="1"/>
</dbReference>
<feature type="compositionally biased region" description="Basic and acidic residues" evidence="1">
    <location>
        <begin position="293"/>
        <end position="302"/>
    </location>
</feature>
<name>A0A9N8EQY3_9STRA</name>
<accession>A0A9N8EQY3</accession>
<dbReference type="InterPro" id="IPR007149">
    <property type="entry name" value="Leo1"/>
</dbReference>
<dbReference type="PANTHER" id="PTHR23146">
    <property type="entry name" value="LEO1 PROTEIN"/>
    <property type="match status" value="1"/>
</dbReference>
<dbReference type="EMBL" id="CAICTM010001697">
    <property type="protein sequence ID" value="CAB9525602.1"/>
    <property type="molecule type" value="Genomic_DNA"/>
</dbReference>
<comment type="caution">
    <text evidence="2">The sequence shown here is derived from an EMBL/GenBank/DDBJ whole genome shotgun (WGS) entry which is preliminary data.</text>
</comment>
<feature type="compositionally biased region" description="Acidic residues" evidence="1">
    <location>
        <begin position="1"/>
        <end position="23"/>
    </location>
</feature>
<reference evidence="2" key="1">
    <citation type="submission" date="2020-06" db="EMBL/GenBank/DDBJ databases">
        <authorList>
            <consortium name="Plant Systems Biology data submission"/>
        </authorList>
    </citation>
    <scope>NUCLEOTIDE SEQUENCE</scope>
    <source>
        <strain evidence="2">D6</strain>
    </source>
</reference>
<dbReference type="GO" id="GO:0006368">
    <property type="term" value="P:transcription elongation by RNA polymerase II"/>
    <property type="evidence" value="ECO:0007669"/>
    <property type="project" value="InterPro"/>
</dbReference>
<dbReference type="PANTHER" id="PTHR23146:SF0">
    <property type="entry name" value="RNA POLYMERASE-ASSOCIATED PROTEIN LEO1"/>
    <property type="match status" value="1"/>
</dbReference>